<dbReference type="InterPro" id="IPR036305">
    <property type="entry name" value="RGS_sf"/>
</dbReference>
<evidence type="ECO:0000313" key="3">
    <source>
        <dbReference type="EMBL" id="KAJ6253716.1"/>
    </source>
</evidence>
<feature type="region of interest" description="Disordered" evidence="1">
    <location>
        <begin position="176"/>
        <end position="410"/>
    </location>
</feature>
<feature type="region of interest" description="Disordered" evidence="1">
    <location>
        <begin position="100"/>
        <end position="147"/>
    </location>
</feature>
<feature type="compositionally biased region" description="Basic residues" evidence="1">
    <location>
        <begin position="388"/>
        <end position="406"/>
    </location>
</feature>
<dbReference type="SUPFAM" id="SSF48097">
    <property type="entry name" value="Regulator of G-protein signaling, RGS"/>
    <property type="match status" value="1"/>
</dbReference>
<dbReference type="Pfam" id="PF00615">
    <property type="entry name" value="RGS"/>
    <property type="match status" value="1"/>
</dbReference>
<dbReference type="Proteomes" id="UP001150062">
    <property type="component" value="Unassembled WGS sequence"/>
</dbReference>
<feature type="compositionally biased region" description="Basic residues" evidence="1">
    <location>
        <begin position="345"/>
        <end position="354"/>
    </location>
</feature>
<gene>
    <name evidence="3" type="ORF">M0813_13131</name>
</gene>
<dbReference type="PANTHER" id="PTHR10845:SF192">
    <property type="entry name" value="DOUBLE HIT, ISOFORM B"/>
    <property type="match status" value="1"/>
</dbReference>
<evidence type="ECO:0000259" key="2">
    <source>
        <dbReference type="PROSITE" id="PS50132"/>
    </source>
</evidence>
<evidence type="ECO:0000256" key="1">
    <source>
        <dbReference type="SAM" id="MobiDB-lite"/>
    </source>
</evidence>
<dbReference type="PROSITE" id="PS50132">
    <property type="entry name" value="RGS"/>
    <property type="match status" value="1"/>
</dbReference>
<feature type="compositionally biased region" description="Basic and acidic residues" evidence="1">
    <location>
        <begin position="270"/>
        <end position="286"/>
    </location>
</feature>
<feature type="compositionally biased region" description="Basic residues" evidence="1">
    <location>
        <begin position="200"/>
        <end position="212"/>
    </location>
</feature>
<dbReference type="PANTHER" id="PTHR10845">
    <property type="entry name" value="REGULATOR OF G PROTEIN SIGNALING"/>
    <property type="match status" value="1"/>
</dbReference>
<evidence type="ECO:0000313" key="4">
    <source>
        <dbReference type="Proteomes" id="UP001150062"/>
    </source>
</evidence>
<dbReference type="InterPro" id="IPR044926">
    <property type="entry name" value="RGS_subdomain_2"/>
</dbReference>
<sequence>MSKRLSNLFQKGKKGTLRLEIEELEKIILTNKSKISKLAQERLEKRKVLRKLRFQLNEQMGSFGGMSLLKINSNESEQKNIKNRSISFGGSTANIKYNAKKTKKLRKKKKKKSQELVNNSNENINNKGKDNNTIQKMKEGKIKKIPNEKIDKEKLSIPTTPKRLVMKFGRSKNKTELILKKNDSNKNNQYNKPSKTGQKAIKKTIKESKRKNNINLRITSNDNANNDQGNNENKYETPQKSPKRLVMEFGGKKNKNDFTLNTIDEDDDGCHDNKKTTNKSKKENKQEQQIQKKKKKPDYSGLLKNQKKSVEVIKNKQIQKRSASCPHELNPKRKSLSSKYNNKEKKTRNKKSRLKLNFDNDDKNNSNGNNNNNNSATNDNKKSSKLFFSKKQKKKFQKKNKFTSKRRNNEEESNFNINELLNKLTKSNQSLFNPIEFNDSGILTFDTILTNYLSQFFQYSASEYNEENILFWASVNQFKELIEKNETDSALEKAKQIINLFIVENSDKEINISSKVREKIMKQNLDLNSTNLIHNIFDKAQNQVYDMMSSDLYFSFFQTPFYQEILQEIKSESKKTEQL</sequence>
<feature type="compositionally biased region" description="Polar residues" evidence="1">
    <location>
        <begin position="185"/>
        <end position="197"/>
    </location>
</feature>
<keyword evidence="4" id="KW-1185">Reference proteome</keyword>
<dbReference type="EMBL" id="JAOAOG010000028">
    <property type="protein sequence ID" value="KAJ6253716.1"/>
    <property type="molecule type" value="Genomic_DNA"/>
</dbReference>
<feature type="compositionally biased region" description="Basic residues" evidence="1">
    <location>
        <begin position="100"/>
        <end position="112"/>
    </location>
</feature>
<dbReference type="CDD" id="cd07440">
    <property type="entry name" value="RGS"/>
    <property type="match status" value="1"/>
</dbReference>
<name>A0ABQ8ZA02_9EUKA</name>
<dbReference type="InterPro" id="IPR016137">
    <property type="entry name" value="RGS"/>
</dbReference>
<feature type="compositionally biased region" description="Low complexity" evidence="1">
    <location>
        <begin position="365"/>
        <end position="378"/>
    </location>
</feature>
<proteinExistence type="predicted"/>
<dbReference type="SMART" id="SM00315">
    <property type="entry name" value="RGS"/>
    <property type="match status" value="1"/>
</dbReference>
<reference evidence="3" key="1">
    <citation type="submission" date="2022-08" db="EMBL/GenBank/DDBJ databases">
        <title>Novel sulfate-reducing endosymbionts in the free-living metamonad Anaeramoeba.</title>
        <authorList>
            <person name="Jerlstrom-Hultqvist J."/>
            <person name="Cepicka I."/>
            <person name="Gallot-Lavallee L."/>
            <person name="Salas-Leiva D."/>
            <person name="Curtis B.A."/>
            <person name="Zahonova K."/>
            <person name="Pipaliya S."/>
            <person name="Dacks J."/>
            <person name="Roger A.J."/>
        </authorList>
    </citation>
    <scope>NUCLEOTIDE SEQUENCE</scope>
    <source>
        <strain evidence="3">Schooner1</strain>
    </source>
</reference>
<feature type="compositionally biased region" description="Basic and acidic residues" evidence="1">
    <location>
        <begin position="136"/>
        <end position="147"/>
    </location>
</feature>
<comment type="caution">
    <text evidence="3">The sequence shown here is derived from an EMBL/GenBank/DDBJ whole genome shotgun (WGS) entry which is preliminary data.</text>
</comment>
<feature type="domain" description="RGS" evidence="2">
    <location>
        <begin position="456"/>
        <end position="566"/>
    </location>
</feature>
<dbReference type="PRINTS" id="PR01301">
    <property type="entry name" value="RGSPROTEIN"/>
</dbReference>
<protein>
    <submittedName>
        <fullName evidence="3">Regulator of g protein signaling</fullName>
    </submittedName>
</protein>
<organism evidence="3 4">
    <name type="scientific">Anaeramoeba flamelloides</name>
    <dbReference type="NCBI Taxonomy" id="1746091"/>
    <lineage>
        <taxon>Eukaryota</taxon>
        <taxon>Metamonada</taxon>
        <taxon>Anaeramoebidae</taxon>
        <taxon>Anaeramoeba</taxon>
    </lineage>
</organism>
<dbReference type="Gene3D" id="1.10.167.10">
    <property type="entry name" value="Regulator of G-protein Signalling 4, domain 2"/>
    <property type="match status" value="1"/>
</dbReference>
<feature type="compositionally biased region" description="Low complexity" evidence="1">
    <location>
        <begin position="221"/>
        <end position="232"/>
    </location>
</feature>
<accession>A0ABQ8ZA02</accession>